<keyword evidence="3" id="KW-1185">Reference proteome</keyword>
<feature type="domain" description="Protein kinase" evidence="1">
    <location>
        <begin position="1"/>
        <end position="53"/>
    </location>
</feature>
<proteinExistence type="predicted"/>
<dbReference type="InterPro" id="IPR000719">
    <property type="entry name" value="Prot_kinase_dom"/>
</dbReference>
<sequence length="53" mass="6024">MNNGDIITFLKQHPQHNIHWVLCEIAAGLHYLHSRDPPVIHGDIRGVHAPLLQ</sequence>
<gene>
    <name evidence="2" type="ORF">GYMLUDRAFT_1026563</name>
</gene>
<dbReference type="GO" id="GO:0005524">
    <property type="term" value="F:ATP binding"/>
    <property type="evidence" value="ECO:0007669"/>
    <property type="project" value="InterPro"/>
</dbReference>
<dbReference type="OrthoDB" id="346907at2759"/>
<evidence type="ECO:0000313" key="2">
    <source>
        <dbReference type="EMBL" id="KIK53341.1"/>
    </source>
</evidence>
<feature type="non-terminal residue" evidence="2">
    <location>
        <position position="53"/>
    </location>
</feature>
<evidence type="ECO:0000313" key="3">
    <source>
        <dbReference type="Proteomes" id="UP000053593"/>
    </source>
</evidence>
<dbReference type="AlphaFoldDB" id="A0A0D0BF90"/>
<dbReference type="SUPFAM" id="SSF56112">
    <property type="entry name" value="Protein kinase-like (PK-like)"/>
    <property type="match status" value="1"/>
</dbReference>
<dbReference type="InterPro" id="IPR011009">
    <property type="entry name" value="Kinase-like_dom_sf"/>
</dbReference>
<protein>
    <recommendedName>
        <fullName evidence="1">Protein kinase domain-containing protein</fullName>
    </recommendedName>
</protein>
<dbReference type="Gene3D" id="1.10.510.10">
    <property type="entry name" value="Transferase(Phosphotransferase) domain 1"/>
    <property type="match status" value="1"/>
</dbReference>
<organism evidence="2 3">
    <name type="scientific">Collybiopsis luxurians FD-317 M1</name>
    <dbReference type="NCBI Taxonomy" id="944289"/>
    <lineage>
        <taxon>Eukaryota</taxon>
        <taxon>Fungi</taxon>
        <taxon>Dikarya</taxon>
        <taxon>Basidiomycota</taxon>
        <taxon>Agaricomycotina</taxon>
        <taxon>Agaricomycetes</taxon>
        <taxon>Agaricomycetidae</taxon>
        <taxon>Agaricales</taxon>
        <taxon>Marasmiineae</taxon>
        <taxon>Omphalotaceae</taxon>
        <taxon>Collybiopsis</taxon>
        <taxon>Collybiopsis luxurians</taxon>
    </lineage>
</organism>
<dbReference type="GO" id="GO:0004672">
    <property type="term" value="F:protein kinase activity"/>
    <property type="evidence" value="ECO:0007669"/>
    <property type="project" value="InterPro"/>
</dbReference>
<name>A0A0D0BF90_9AGAR</name>
<dbReference type="EMBL" id="KN834830">
    <property type="protein sequence ID" value="KIK53341.1"/>
    <property type="molecule type" value="Genomic_DNA"/>
</dbReference>
<dbReference type="PROSITE" id="PS50011">
    <property type="entry name" value="PROTEIN_KINASE_DOM"/>
    <property type="match status" value="1"/>
</dbReference>
<reference evidence="2 3" key="1">
    <citation type="submission" date="2014-04" db="EMBL/GenBank/DDBJ databases">
        <title>Evolutionary Origins and Diversification of the Mycorrhizal Mutualists.</title>
        <authorList>
            <consortium name="DOE Joint Genome Institute"/>
            <consortium name="Mycorrhizal Genomics Consortium"/>
            <person name="Kohler A."/>
            <person name="Kuo A."/>
            <person name="Nagy L.G."/>
            <person name="Floudas D."/>
            <person name="Copeland A."/>
            <person name="Barry K.W."/>
            <person name="Cichocki N."/>
            <person name="Veneault-Fourrey C."/>
            <person name="LaButti K."/>
            <person name="Lindquist E.A."/>
            <person name="Lipzen A."/>
            <person name="Lundell T."/>
            <person name="Morin E."/>
            <person name="Murat C."/>
            <person name="Riley R."/>
            <person name="Ohm R."/>
            <person name="Sun H."/>
            <person name="Tunlid A."/>
            <person name="Henrissat B."/>
            <person name="Grigoriev I.V."/>
            <person name="Hibbett D.S."/>
            <person name="Martin F."/>
        </authorList>
    </citation>
    <scope>NUCLEOTIDE SEQUENCE [LARGE SCALE GENOMIC DNA]</scope>
    <source>
        <strain evidence="2 3">FD-317 M1</strain>
    </source>
</reference>
<accession>A0A0D0BF90</accession>
<dbReference type="HOGENOM" id="CLU_3074215_0_0_1"/>
<dbReference type="Proteomes" id="UP000053593">
    <property type="component" value="Unassembled WGS sequence"/>
</dbReference>
<evidence type="ECO:0000259" key="1">
    <source>
        <dbReference type="PROSITE" id="PS50011"/>
    </source>
</evidence>